<comment type="subcellular location">
    <subcellularLocation>
        <location evidence="1">Cell outer membrane</location>
    </subcellularLocation>
</comment>
<sequence>MKNKYIKNGIVALVILLGSGSCGDGFLDEKPLSFLSPENTFKDAAGLQTALDASLRGVMSQWNGDTRELMFNSNMSDASVVSATDKPDAFVDLRTYATPTNSRNNDAGRTRSFYADNYDHIKKVNTVIDYIDIPDWDGGMENAQRNHLLGSAYFLRAFFYMQLTMDFGNVAFPLNVVSESRRDFKVFHMQGIWEQMIVDLEYAVKYVRPKSELPTGQAPKDAVRILLAKYYMLDMRFSDAEAVMDDVINGGESRLFTDAMIPSGVMEVEVANTNNPNTGNPLPGRSGYAPADAVNYLHMDKGAQKTSNPEGIWLVVNEPFVLGSQGRSARIRAWGPNFVSTNLGIWEPGTTRTGTDVQQSTSDDRGRMMKKWGRSQGFARPTNYSQYDIWNFNGKVDEQDYRHKDLNWFEMEDLLYDNPSLKDADSPYYLKPLQLYDDNGRLTCQDTIRCWFGYPRYKFYSVNQQDRPDRQDGGKMDMYIMRVAEAYLVRAEARFWQGNLAGTAADINIIRSRANAIDMYSVADIARDGIGAVLDERNRELFGEEYRHDELVRISVILAKTGKPAYNGKSYSVSGDDIEKSLSQSSFYYDRMMEKNTFFRDEVPWATYSTTKYTMDPMHVFWPVYQPYIVGNVEAVLNQTTGYNGSEQNIEPLTHVVQQPGVPNVDPMKAIDGG</sequence>
<feature type="region of interest" description="Disordered" evidence="6">
    <location>
        <begin position="349"/>
        <end position="368"/>
    </location>
</feature>
<dbReference type="RefSeq" id="WP_146919670.1">
    <property type="nucleotide sequence ID" value="NZ_VORW01000015.1"/>
</dbReference>
<dbReference type="GO" id="GO:0009279">
    <property type="term" value="C:cell outer membrane"/>
    <property type="evidence" value="ECO:0007669"/>
    <property type="project" value="UniProtKB-SubCell"/>
</dbReference>
<protein>
    <submittedName>
        <fullName evidence="9">RagB/SusD family nutrient uptake outer membrane protein</fullName>
    </submittedName>
</protein>
<gene>
    <name evidence="9" type="ORF">ESV85_16925</name>
</gene>
<evidence type="ECO:0000259" key="8">
    <source>
        <dbReference type="Pfam" id="PF14322"/>
    </source>
</evidence>
<evidence type="ECO:0000256" key="1">
    <source>
        <dbReference type="ARBA" id="ARBA00004442"/>
    </source>
</evidence>
<dbReference type="AlphaFoldDB" id="A0A5C7ADX5"/>
<proteinExistence type="inferred from homology"/>
<feature type="domain" description="RagB/SusD" evidence="7">
    <location>
        <begin position="389"/>
        <end position="643"/>
    </location>
</feature>
<evidence type="ECO:0000256" key="6">
    <source>
        <dbReference type="SAM" id="MobiDB-lite"/>
    </source>
</evidence>
<dbReference type="InterPro" id="IPR033985">
    <property type="entry name" value="SusD-like_N"/>
</dbReference>
<evidence type="ECO:0000256" key="5">
    <source>
        <dbReference type="ARBA" id="ARBA00023237"/>
    </source>
</evidence>
<name>A0A5C7ADX5_9BACT</name>
<keyword evidence="5" id="KW-0998">Cell outer membrane</keyword>
<evidence type="ECO:0000256" key="3">
    <source>
        <dbReference type="ARBA" id="ARBA00022729"/>
    </source>
</evidence>
<dbReference type="Gene3D" id="1.25.40.390">
    <property type="match status" value="1"/>
</dbReference>
<evidence type="ECO:0000256" key="2">
    <source>
        <dbReference type="ARBA" id="ARBA00006275"/>
    </source>
</evidence>
<dbReference type="Pfam" id="PF14322">
    <property type="entry name" value="SusD-like_3"/>
    <property type="match status" value="1"/>
</dbReference>
<dbReference type="InterPro" id="IPR011990">
    <property type="entry name" value="TPR-like_helical_dom_sf"/>
</dbReference>
<keyword evidence="4" id="KW-0472">Membrane</keyword>
<comment type="caution">
    <text evidence="9">The sequence shown here is derived from an EMBL/GenBank/DDBJ whole genome shotgun (WGS) entry which is preliminary data.</text>
</comment>
<organism evidence="9 10">
    <name type="scientific">Algoriphagus aquimarinus</name>
    <dbReference type="NCBI Taxonomy" id="237018"/>
    <lineage>
        <taxon>Bacteria</taxon>
        <taxon>Pseudomonadati</taxon>
        <taxon>Bacteroidota</taxon>
        <taxon>Cytophagia</taxon>
        <taxon>Cytophagales</taxon>
        <taxon>Cyclobacteriaceae</taxon>
        <taxon>Algoriphagus</taxon>
    </lineage>
</organism>
<evidence type="ECO:0000259" key="7">
    <source>
        <dbReference type="Pfam" id="PF07980"/>
    </source>
</evidence>
<accession>A0A5C7ADX5</accession>
<dbReference type="PROSITE" id="PS51257">
    <property type="entry name" value="PROKAR_LIPOPROTEIN"/>
    <property type="match status" value="1"/>
</dbReference>
<keyword evidence="3" id="KW-0732">Signal</keyword>
<comment type="similarity">
    <text evidence="2">Belongs to the SusD family.</text>
</comment>
<evidence type="ECO:0000256" key="4">
    <source>
        <dbReference type="ARBA" id="ARBA00023136"/>
    </source>
</evidence>
<dbReference type="Pfam" id="PF07980">
    <property type="entry name" value="SusD_RagB"/>
    <property type="match status" value="1"/>
</dbReference>
<evidence type="ECO:0000313" key="10">
    <source>
        <dbReference type="Proteomes" id="UP000321935"/>
    </source>
</evidence>
<dbReference type="OrthoDB" id="906516at2"/>
<dbReference type="InterPro" id="IPR012944">
    <property type="entry name" value="SusD_RagB_dom"/>
</dbReference>
<dbReference type="EMBL" id="VORW01000015">
    <property type="protein sequence ID" value="TXE06457.1"/>
    <property type="molecule type" value="Genomic_DNA"/>
</dbReference>
<dbReference type="Proteomes" id="UP000321935">
    <property type="component" value="Unassembled WGS sequence"/>
</dbReference>
<feature type="domain" description="SusD-like N-terminal" evidence="8">
    <location>
        <begin position="26"/>
        <end position="231"/>
    </location>
</feature>
<evidence type="ECO:0000313" key="9">
    <source>
        <dbReference type="EMBL" id="TXE06457.1"/>
    </source>
</evidence>
<reference evidence="9 10" key="1">
    <citation type="submission" date="2019-08" db="EMBL/GenBank/DDBJ databases">
        <title>Genomes sequence of Algoriphagus aquimarinus ACAM450.</title>
        <authorList>
            <person name="Bowman J.P."/>
        </authorList>
    </citation>
    <scope>NUCLEOTIDE SEQUENCE [LARGE SCALE GENOMIC DNA]</scope>
    <source>
        <strain evidence="9 10">ACAM 450</strain>
    </source>
</reference>
<feature type="compositionally biased region" description="Polar residues" evidence="6">
    <location>
        <begin position="350"/>
        <end position="361"/>
    </location>
</feature>
<dbReference type="SUPFAM" id="SSF48452">
    <property type="entry name" value="TPR-like"/>
    <property type="match status" value="1"/>
</dbReference>